<dbReference type="PANTHER" id="PTHR10543">
    <property type="entry name" value="BETA-CAROTENE DIOXYGENASE"/>
    <property type="match status" value="1"/>
</dbReference>
<sequence>MIHAMRIKDGKATYVSRYVKTARLKQEEYFGGSKFMKIGDLKGFFGLFMVQMQLLRKKLKVLDFTYGFGTANTALVYHHGKLMALSEADKPYVVKVLEDGDLQTLGLLDYDKRLKHSFTAHPKVDPFTDEMFTFGYSHEPPYCTYRVITKDGAMLDPVPITIPESVMMHDFAITENYSIFMDLPLLFRPKMFYIILELYFLYRKLMLLCSEANAWEEGDEVILITCRLENPDLDKVNGYQSDKLENFGNELYEMRFNMKTGAASQKQLSVSAVDFPRINESYTGRKQRYVYCTILDSIAKIRFRSNFVPKQPGISGEEDDGYLIFFVHDENTGKSEVNVIDAKTMSADPVAVVELPNRVPYGFHAFFVNEEQLAQQAEEQ</sequence>
<comment type="cofactor">
    <cofactor evidence="9">
        <name>Fe(2+)</name>
        <dbReference type="ChEBI" id="CHEBI:29033"/>
    </cofactor>
    <text evidence="9">Binds 1 Fe(2+) ion per subunit.</text>
</comment>
<dbReference type="InterPro" id="IPR004294">
    <property type="entry name" value="Carotenoid_Oase"/>
</dbReference>
<dbReference type="GO" id="GO:0046872">
    <property type="term" value="F:metal ion binding"/>
    <property type="evidence" value="ECO:0007669"/>
    <property type="project" value="UniProtKB-KW"/>
</dbReference>
<keyword evidence="6 9" id="KW-0408">Iron</keyword>
<evidence type="ECO:0000256" key="5">
    <source>
        <dbReference type="ARBA" id="ARBA00023002"/>
    </source>
</evidence>
<dbReference type="EMBL" id="BQKI01000088">
    <property type="protein sequence ID" value="GJN35649.1"/>
    <property type="molecule type" value="Genomic_DNA"/>
</dbReference>
<evidence type="ECO:0000313" key="11">
    <source>
        <dbReference type="Proteomes" id="UP001054889"/>
    </source>
</evidence>
<proteinExistence type="inferred from homology"/>
<comment type="catalytic activity">
    <reaction evidence="8">
        <text>all-trans-zeaxanthin + 2 O2 = 4,9-dimethyldodeca-2,4,6,8,10-pentaenedial + 2 (3R)-hydroxy-beta-ionone</text>
        <dbReference type="Rhea" id="RHEA:26393"/>
        <dbReference type="ChEBI" id="CHEBI:15379"/>
        <dbReference type="ChEBI" id="CHEBI:27547"/>
        <dbReference type="ChEBI" id="CHEBI:53171"/>
        <dbReference type="ChEBI" id="CHEBI:53173"/>
        <dbReference type="EC" id="1.14.99.n4"/>
    </reaction>
</comment>
<dbReference type="AlphaFoldDB" id="A0AAV5FIQ4"/>
<evidence type="ECO:0000256" key="6">
    <source>
        <dbReference type="ARBA" id="ARBA00023004"/>
    </source>
</evidence>
<keyword evidence="11" id="KW-1185">Reference proteome</keyword>
<feature type="binding site" evidence="9">
    <location>
        <position position="121"/>
    </location>
    <ligand>
        <name>Fe cation</name>
        <dbReference type="ChEBI" id="CHEBI:24875"/>
        <note>catalytic</note>
    </ligand>
</feature>
<keyword evidence="4" id="KW-0223">Dioxygenase</keyword>
<dbReference type="GO" id="GO:0009570">
    <property type="term" value="C:chloroplast stroma"/>
    <property type="evidence" value="ECO:0007669"/>
    <property type="project" value="TreeGrafter"/>
</dbReference>
<evidence type="ECO:0000256" key="4">
    <source>
        <dbReference type="ARBA" id="ARBA00022964"/>
    </source>
</evidence>
<evidence type="ECO:0000313" key="10">
    <source>
        <dbReference type="EMBL" id="GJN35649.1"/>
    </source>
</evidence>
<gene>
    <name evidence="10" type="primary">gb24444</name>
    <name evidence="10" type="ORF">PR202_gb24444</name>
</gene>
<dbReference type="PANTHER" id="PTHR10543:SF89">
    <property type="entry name" value="CAROTENOID 9,10(9',10')-CLEAVAGE DIOXYGENASE 1"/>
    <property type="match status" value="1"/>
</dbReference>
<dbReference type="Pfam" id="PF03055">
    <property type="entry name" value="RPE65"/>
    <property type="match status" value="2"/>
</dbReference>
<protein>
    <recommendedName>
        <fullName evidence="7">carotenoid 9,10-dioxygenase</fullName>
        <ecNumber evidence="7">1.14.99.n4</ecNumber>
    </recommendedName>
</protein>
<reference evidence="10" key="1">
    <citation type="journal article" date="2018" name="DNA Res.">
        <title>Multiple hybrid de novo genome assembly of finger millet, an orphan allotetraploid crop.</title>
        <authorList>
            <person name="Hatakeyama M."/>
            <person name="Aluri S."/>
            <person name="Balachadran M.T."/>
            <person name="Sivarajan S.R."/>
            <person name="Patrignani A."/>
            <person name="Gruter S."/>
            <person name="Poveda L."/>
            <person name="Shimizu-Inatsugi R."/>
            <person name="Baeten J."/>
            <person name="Francoijs K.J."/>
            <person name="Nataraja K.N."/>
            <person name="Reddy Y.A.N."/>
            <person name="Phadnis S."/>
            <person name="Ravikumar R.L."/>
            <person name="Schlapbach R."/>
            <person name="Sreeman S.M."/>
            <person name="Shimizu K.K."/>
        </authorList>
    </citation>
    <scope>NUCLEOTIDE SEQUENCE</scope>
</reference>
<keyword evidence="5" id="KW-0560">Oxidoreductase</keyword>
<comment type="caution">
    <text evidence="10">The sequence shown here is derived from an EMBL/GenBank/DDBJ whole genome shotgun (WGS) entry which is preliminary data.</text>
</comment>
<feature type="binding site" evidence="9">
    <location>
        <position position="364"/>
    </location>
    <ligand>
        <name>Fe cation</name>
        <dbReference type="ChEBI" id="CHEBI:24875"/>
        <note>catalytic</note>
    </ligand>
</feature>
<name>A0AAV5FIQ4_ELECO</name>
<comment type="similarity">
    <text evidence="1">Belongs to the carotenoid oxygenase family.</text>
</comment>
<feature type="binding site" evidence="9">
    <location>
        <position position="169"/>
    </location>
    <ligand>
        <name>Fe cation</name>
        <dbReference type="ChEBI" id="CHEBI:24875"/>
        <note>catalytic</note>
    </ligand>
</feature>
<organism evidence="10 11">
    <name type="scientific">Eleusine coracana subsp. coracana</name>
    <dbReference type="NCBI Taxonomy" id="191504"/>
    <lineage>
        <taxon>Eukaryota</taxon>
        <taxon>Viridiplantae</taxon>
        <taxon>Streptophyta</taxon>
        <taxon>Embryophyta</taxon>
        <taxon>Tracheophyta</taxon>
        <taxon>Spermatophyta</taxon>
        <taxon>Magnoliopsida</taxon>
        <taxon>Liliopsida</taxon>
        <taxon>Poales</taxon>
        <taxon>Poaceae</taxon>
        <taxon>PACMAD clade</taxon>
        <taxon>Chloridoideae</taxon>
        <taxon>Cynodonteae</taxon>
        <taxon>Eleusininae</taxon>
        <taxon>Eleusine</taxon>
    </lineage>
</organism>
<evidence type="ECO:0000256" key="2">
    <source>
        <dbReference type="ARBA" id="ARBA00022723"/>
    </source>
</evidence>
<keyword evidence="2 9" id="KW-0479">Metal-binding</keyword>
<evidence type="ECO:0000256" key="9">
    <source>
        <dbReference type="PIRSR" id="PIRSR604294-1"/>
    </source>
</evidence>
<evidence type="ECO:0000256" key="3">
    <source>
        <dbReference type="ARBA" id="ARBA00022946"/>
    </source>
</evidence>
<dbReference type="GO" id="GO:0016121">
    <property type="term" value="P:carotene catabolic process"/>
    <property type="evidence" value="ECO:0007669"/>
    <property type="project" value="TreeGrafter"/>
</dbReference>
<evidence type="ECO:0000256" key="8">
    <source>
        <dbReference type="ARBA" id="ARBA00048709"/>
    </source>
</evidence>
<reference evidence="10" key="2">
    <citation type="submission" date="2021-12" db="EMBL/GenBank/DDBJ databases">
        <title>Resequencing data analysis of finger millet.</title>
        <authorList>
            <person name="Hatakeyama M."/>
            <person name="Aluri S."/>
            <person name="Balachadran M.T."/>
            <person name="Sivarajan S.R."/>
            <person name="Poveda L."/>
            <person name="Shimizu-Inatsugi R."/>
            <person name="Schlapbach R."/>
            <person name="Sreeman S.M."/>
            <person name="Shimizu K.K."/>
        </authorList>
    </citation>
    <scope>NUCLEOTIDE SEQUENCE</scope>
</reference>
<accession>A0AAV5FIQ4</accession>
<dbReference type="EC" id="1.14.99.n4" evidence="7"/>
<evidence type="ECO:0000256" key="7">
    <source>
        <dbReference type="ARBA" id="ARBA00039084"/>
    </source>
</evidence>
<dbReference type="Proteomes" id="UP001054889">
    <property type="component" value="Unassembled WGS sequence"/>
</dbReference>
<dbReference type="GO" id="GO:0010436">
    <property type="term" value="F:carotenoid dioxygenase activity"/>
    <property type="evidence" value="ECO:0007669"/>
    <property type="project" value="TreeGrafter"/>
</dbReference>
<keyword evidence="3" id="KW-0809">Transit peptide</keyword>
<evidence type="ECO:0000256" key="1">
    <source>
        <dbReference type="ARBA" id="ARBA00006787"/>
    </source>
</evidence>